<keyword evidence="6" id="KW-1185">Reference proteome</keyword>
<dbReference type="GO" id="GO:0047617">
    <property type="term" value="F:fatty acyl-CoA hydrolase activity"/>
    <property type="evidence" value="ECO:0007669"/>
    <property type="project" value="InterPro"/>
</dbReference>
<gene>
    <name evidence="4" type="ORF">JKL49_02535</name>
    <name evidence="5" type="ORF">JKL49_04915</name>
</gene>
<evidence type="ECO:0000256" key="2">
    <source>
        <dbReference type="ARBA" id="ARBA00022801"/>
    </source>
</evidence>
<dbReference type="EMBL" id="CP068570">
    <property type="protein sequence ID" value="QQZ51902.1"/>
    <property type="molecule type" value="Genomic_DNA"/>
</dbReference>
<dbReference type="Pfam" id="PF03061">
    <property type="entry name" value="4HBT"/>
    <property type="match status" value="1"/>
</dbReference>
<organism evidence="4 6">
    <name type="scientific">Phenylobacterium glaciei</name>
    <dbReference type="NCBI Taxonomy" id="2803784"/>
    <lineage>
        <taxon>Bacteria</taxon>
        <taxon>Pseudomonadati</taxon>
        <taxon>Pseudomonadota</taxon>
        <taxon>Alphaproteobacteria</taxon>
        <taxon>Caulobacterales</taxon>
        <taxon>Caulobacteraceae</taxon>
        <taxon>Phenylobacterium</taxon>
    </lineage>
</organism>
<dbReference type="PANTHER" id="PTHR21660:SF1">
    <property type="entry name" value="ACYL-COENZYME A THIOESTERASE 13"/>
    <property type="match status" value="1"/>
</dbReference>
<evidence type="ECO:0000256" key="1">
    <source>
        <dbReference type="ARBA" id="ARBA00008324"/>
    </source>
</evidence>
<evidence type="ECO:0000313" key="5">
    <source>
        <dbReference type="EMBL" id="QQZ51902.1"/>
    </source>
</evidence>
<feature type="domain" description="Thioesterase" evidence="3">
    <location>
        <begin position="53"/>
        <end position="128"/>
    </location>
</feature>
<dbReference type="RefSeq" id="WP_215338137.1">
    <property type="nucleotide sequence ID" value="NZ_JAGSGD010000001.1"/>
</dbReference>
<dbReference type="CDD" id="cd03443">
    <property type="entry name" value="PaaI_thioesterase"/>
    <property type="match status" value="1"/>
</dbReference>
<evidence type="ECO:0000313" key="6">
    <source>
        <dbReference type="Proteomes" id="UP000622580"/>
    </source>
</evidence>
<protein>
    <submittedName>
        <fullName evidence="4">PaaI family thioesterase</fullName>
    </submittedName>
</protein>
<dbReference type="InterPro" id="IPR029069">
    <property type="entry name" value="HotDog_dom_sf"/>
</dbReference>
<name>A0A941CYK6_9CAUL</name>
<dbReference type="PANTHER" id="PTHR21660">
    <property type="entry name" value="THIOESTERASE SUPERFAMILY MEMBER-RELATED"/>
    <property type="match status" value="1"/>
</dbReference>
<proteinExistence type="inferred from homology"/>
<dbReference type="EMBL" id="JAGSGD010000001">
    <property type="protein sequence ID" value="MBR7618254.1"/>
    <property type="molecule type" value="Genomic_DNA"/>
</dbReference>
<accession>A0A941CYK6</accession>
<reference evidence="4" key="2">
    <citation type="submission" date="2021-04" db="EMBL/GenBank/DDBJ databases">
        <title>Draft genome assembly of strain Phenylobacterium sp. 20VBR1 using MiniION and Illumina platforms.</title>
        <authorList>
            <person name="Thomas F.A."/>
            <person name="Krishnan K.P."/>
            <person name="Sinha R.K."/>
        </authorList>
    </citation>
    <scope>NUCLEOTIDE SEQUENCE</scope>
    <source>
        <strain evidence="4">20VBR1</strain>
    </source>
</reference>
<dbReference type="InterPro" id="IPR039298">
    <property type="entry name" value="ACOT13"/>
</dbReference>
<dbReference type="InterPro" id="IPR006683">
    <property type="entry name" value="Thioestr_dom"/>
</dbReference>
<sequence>MTWAIERLDALKAGNMEVPPVVATLKMGTLEDWGPGWVRKTWTPSLEILNGDGSMFGGYLAALADQILTFAAMTVVPDENHFRTINLQMSFVRVGRAHPLVIEGRVTASTRQLITVEADFRREDGELIARAAAQQILLPKR</sequence>
<keyword evidence="2" id="KW-0378">Hydrolase</keyword>
<comment type="similarity">
    <text evidence="1">Belongs to the thioesterase PaaI family.</text>
</comment>
<evidence type="ECO:0000259" key="3">
    <source>
        <dbReference type="Pfam" id="PF03061"/>
    </source>
</evidence>
<dbReference type="AlphaFoldDB" id="A0A941CYK6"/>
<dbReference type="Gene3D" id="3.10.129.10">
    <property type="entry name" value="Hotdog Thioesterase"/>
    <property type="match status" value="1"/>
</dbReference>
<reference evidence="5" key="1">
    <citation type="submission" date="2021-01" db="EMBL/GenBank/DDBJ databases">
        <title>Genome sequence of Phenylobacterium sp. 20VBR1 isolated from a valley glaceir, Ny-Alesund, Svalbard.</title>
        <authorList>
            <person name="Thomas F.A."/>
            <person name="Krishnan K.P."/>
            <person name="Sinha R.K."/>
        </authorList>
    </citation>
    <scope>NUCLEOTIDE SEQUENCE</scope>
    <source>
        <strain evidence="5">20VBR1</strain>
    </source>
</reference>
<dbReference type="Proteomes" id="UP000622580">
    <property type="component" value="Unassembled WGS sequence"/>
</dbReference>
<dbReference type="SUPFAM" id="SSF54637">
    <property type="entry name" value="Thioesterase/thiol ester dehydrase-isomerase"/>
    <property type="match status" value="1"/>
</dbReference>
<evidence type="ECO:0000313" key="4">
    <source>
        <dbReference type="EMBL" id="MBR7618254.1"/>
    </source>
</evidence>